<dbReference type="SMART" id="SM00535">
    <property type="entry name" value="RIBOc"/>
    <property type="match status" value="1"/>
</dbReference>
<dbReference type="SUPFAM" id="SSF53335">
    <property type="entry name" value="S-adenosyl-L-methionine-dependent methyltransferases"/>
    <property type="match status" value="1"/>
</dbReference>
<evidence type="ECO:0000256" key="1">
    <source>
        <dbReference type="SAM" id="MobiDB-lite"/>
    </source>
</evidence>
<dbReference type="Gene3D" id="3.40.50.150">
    <property type="entry name" value="Vaccinia Virus protein VP39"/>
    <property type="match status" value="1"/>
</dbReference>
<protein>
    <submittedName>
        <fullName evidence="3">Ribonuclease III</fullName>
    </submittedName>
</protein>
<dbReference type="InterPro" id="IPR000999">
    <property type="entry name" value="RNase_III_dom"/>
</dbReference>
<proteinExistence type="predicted"/>
<feature type="domain" description="RNase III" evidence="2">
    <location>
        <begin position="487"/>
        <end position="605"/>
    </location>
</feature>
<gene>
    <name evidence="3" type="ORF">LCPAC201_01730</name>
</gene>
<dbReference type="Pfam" id="PF00636">
    <property type="entry name" value="Ribonuclease_3"/>
    <property type="match status" value="1"/>
</dbReference>
<name>A0A481Z646_9VIRU</name>
<dbReference type="SUPFAM" id="SSF69065">
    <property type="entry name" value="RNase III domain-like"/>
    <property type="match status" value="1"/>
</dbReference>
<feature type="compositionally biased region" description="Polar residues" evidence="1">
    <location>
        <begin position="329"/>
        <end position="341"/>
    </location>
</feature>
<dbReference type="InterPro" id="IPR036389">
    <property type="entry name" value="RNase_III_sf"/>
</dbReference>
<dbReference type="Gene3D" id="1.10.1520.10">
    <property type="entry name" value="Ribonuclease III domain"/>
    <property type="match status" value="1"/>
</dbReference>
<evidence type="ECO:0000259" key="2">
    <source>
        <dbReference type="PROSITE" id="PS50142"/>
    </source>
</evidence>
<reference evidence="3" key="1">
    <citation type="journal article" date="2019" name="MBio">
        <title>Virus Genomes from Deep Sea Sediments Expand the Ocean Megavirome and Support Independent Origins of Viral Gigantism.</title>
        <authorList>
            <person name="Backstrom D."/>
            <person name="Yutin N."/>
            <person name="Jorgensen S.L."/>
            <person name="Dharamshi J."/>
            <person name="Homa F."/>
            <person name="Zaremba-Niedwiedzka K."/>
            <person name="Spang A."/>
            <person name="Wolf Y.I."/>
            <person name="Koonin E.V."/>
            <person name="Ettema T.J."/>
        </authorList>
    </citation>
    <scope>NUCLEOTIDE SEQUENCE</scope>
</reference>
<feature type="compositionally biased region" description="Polar residues" evidence="1">
    <location>
        <begin position="303"/>
        <end position="321"/>
    </location>
</feature>
<sequence>MFLTSGPSGIIFVQTTKSIFTFHQKPKKLISVLRESRLSRNRFSSMSLDSRERLDGYFGIRNGKKFVPQEGRNYTKETLSYMASSVRANEISSLISAYLKDKPIHLVDVCAGIGGFTMAFLDNPQFEKVVPYELDSERQDILRTNLESYGFKSDRFQILGEFDGLDSEDISDLFGENVENLVVFFDPPWLPAHIRGHQSTPDEYLLEGITIGDKRLEEWLDSLTKILPCKLVIFRVPPNYKFEEVDKWHCQGQPIKNSLYYICIPSSTEKNMENKDELLKKPNFGQTKKDKNLIIESKLTFGEKSSANPKETSHNSQNTETKNPEMFRPSSSSTSPLVFTQTPPPLTSGRSISAGLPSVVAPPTPSAGRGAQYAPLHQRLPTVTRGAPTVTRTSQLSRGTTPPVPLFVPSANSQPVPMAGPIGARSIRGQIQGKRGLSRRNVLPRISLTGPAVITVESNLVDTQAEAKWATELLRFLYTEILPYAVLDPVMRSKLVSAKAARIWIPAFTHVSYNPNDGENYEVLEKLGDSVMKLNFTWYMIRHVTHISEGQLGRLSDFYLSKEFQADLSNKYGFSKHILTNLGVSIHVKEDVLESFFGALFTTAEIYLPAFNIGTQSTSRPRNIGRLPLSQIRVSPACDVCYNFLSSIFERGDIKINFGLFLGPPTNQVKEIFEKMRWGSTNNVVKEIETKEKLSSGGSRITLTLTDKFMAWIDNLNAQRPQNQIVIKDRRFAQVTAPTTKVAKKKAYYNGLKYLESMGITLNWADSMKLDDPILAPYFPAARARALKDGIVELLFSKGKEGSKVLFTQLLGIDKDDRKYVLATIDGTPKSWRDQKPTKSLLKQAALRKYAKDGPDPRAVYYLDI</sequence>
<dbReference type="EMBL" id="MK500501">
    <property type="protein sequence ID" value="QBK90872.1"/>
    <property type="molecule type" value="Genomic_DNA"/>
</dbReference>
<evidence type="ECO:0000313" key="3">
    <source>
        <dbReference type="EMBL" id="QBK90872.1"/>
    </source>
</evidence>
<dbReference type="CDD" id="cd00593">
    <property type="entry name" value="RIBOc"/>
    <property type="match status" value="1"/>
</dbReference>
<dbReference type="GO" id="GO:0004525">
    <property type="term" value="F:ribonuclease III activity"/>
    <property type="evidence" value="ECO:0007669"/>
    <property type="project" value="InterPro"/>
</dbReference>
<dbReference type="InterPro" id="IPR029063">
    <property type="entry name" value="SAM-dependent_MTases_sf"/>
</dbReference>
<accession>A0A481Z646</accession>
<dbReference type="GO" id="GO:0006396">
    <property type="term" value="P:RNA processing"/>
    <property type="evidence" value="ECO:0007669"/>
    <property type="project" value="InterPro"/>
</dbReference>
<organism evidence="3">
    <name type="scientific">Pithovirus LCPAC201</name>
    <dbReference type="NCBI Taxonomy" id="2506591"/>
    <lineage>
        <taxon>Viruses</taxon>
        <taxon>Pithoviruses</taxon>
    </lineage>
</organism>
<dbReference type="PROSITE" id="PS50142">
    <property type="entry name" value="RNASE_3_2"/>
    <property type="match status" value="1"/>
</dbReference>
<feature type="region of interest" description="Disordered" evidence="1">
    <location>
        <begin position="300"/>
        <end position="356"/>
    </location>
</feature>